<name>A0A917VXD6_9BACL</name>
<evidence type="ECO:0008006" key="4">
    <source>
        <dbReference type="Google" id="ProtNLM"/>
    </source>
</evidence>
<keyword evidence="1" id="KW-0812">Transmembrane</keyword>
<dbReference type="Proteomes" id="UP000654670">
    <property type="component" value="Unassembled WGS sequence"/>
</dbReference>
<evidence type="ECO:0000313" key="3">
    <source>
        <dbReference type="Proteomes" id="UP000654670"/>
    </source>
</evidence>
<proteinExistence type="predicted"/>
<keyword evidence="1" id="KW-1133">Transmembrane helix</keyword>
<accession>A0A917VXD6</accession>
<keyword evidence="1" id="KW-0472">Membrane</keyword>
<reference evidence="2" key="1">
    <citation type="journal article" date="2014" name="Int. J. Syst. Evol. Microbiol.">
        <title>Complete genome sequence of Corynebacterium casei LMG S-19264T (=DSM 44701T), isolated from a smear-ripened cheese.</title>
        <authorList>
            <consortium name="US DOE Joint Genome Institute (JGI-PGF)"/>
            <person name="Walter F."/>
            <person name="Albersmeier A."/>
            <person name="Kalinowski J."/>
            <person name="Ruckert C."/>
        </authorList>
    </citation>
    <scope>NUCLEOTIDE SEQUENCE</scope>
    <source>
        <strain evidence="2">JCM 15325</strain>
    </source>
</reference>
<protein>
    <recommendedName>
        <fullName evidence="4">PepSY domain-containing protein</fullName>
    </recommendedName>
</protein>
<comment type="caution">
    <text evidence="2">The sequence shown here is derived from an EMBL/GenBank/DDBJ whole genome shotgun (WGS) entry which is preliminary data.</text>
</comment>
<reference evidence="2" key="2">
    <citation type="submission" date="2020-09" db="EMBL/GenBank/DDBJ databases">
        <authorList>
            <person name="Sun Q."/>
            <person name="Ohkuma M."/>
        </authorList>
    </citation>
    <scope>NUCLEOTIDE SEQUENCE</scope>
    <source>
        <strain evidence="2">JCM 15325</strain>
    </source>
</reference>
<dbReference type="EMBL" id="BMOK01000001">
    <property type="protein sequence ID" value="GGL41530.1"/>
    <property type="molecule type" value="Genomic_DNA"/>
</dbReference>
<evidence type="ECO:0000313" key="2">
    <source>
        <dbReference type="EMBL" id="GGL41530.1"/>
    </source>
</evidence>
<keyword evidence="3" id="KW-1185">Reference proteome</keyword>
<feature type="transmembrane region" description="Helical" evidence="1">
    <location>
        <begin position="69"/>
        <end position="90"/>
    </location>
</feature>
<dbReference type="AlphaFoldDB" id="A0A917VXD6"/>
<sequence length="100" mass="11164">MYKVLRMIHLTAGLVGSLLVLLLSITGILLNHRSLIGYSSNTAMRLQELIFALHSGNVGNTSFVWLTDLGAICMIVLSISGIWMWVNIVLRIKKRRGKLK</sequence>
<feature type="transmembrane region" description="Helical" evidence="1">
    <location>
        <begin position="7"/>
        <end position="30"/>
    </location>
</feature>
<organism evidence="2 3">
    <name type="scientific">Sporolactobacillus putidus</name>
    <dbReference type="NCBI Taxonomy" id="492735"/>
    <lineage>
        <taxon>Bacteria</taxon>
        <taxon>Bacillati</taxon>
        <taxon>Bacillota</taxon>
        <taxon>Bacilli</taxon>
        <taxon>Bacillales</taxon>
        <taxon>Sporolactobacillaceae</taxon>
        <taxon>Sporolactobacillus</taxon>
    </lineage>
</organism>
<gene>
    <name evidence="2" type="ORF">GCM10007968_01740</name>
</gene>
<evidence type="ECO:0000256" key="1">
    <source>
        <dbReference type="SAM" id="Phobius"/>
    </source>
</evidence>